<proteinExistence type="predicted"/>
<dbReference type="RefSeq" id="XP_012648143.1">
    <property type="nucleotide sequence ID" value="XM_012792689.1"/>
</dbReference>
<name>I7JA01_BABMR</name>
<dbReference type="KEGG" id="bmic:BMR1_02g01885"/>
<dbReference type="AlphaFoldDB" id="I7JA01"/>
<protein>
    <recommendedName>
        <fullName evidence="1">F-box domain-containing protein</fullName>
    </recommendedName>
</protein>
<feature type="domain" description="F-box" evidence="1">
    <location>
        <begin position="22"/>
        <end position="47"/>
    </location>
</feature>
<evidence type="ECO:0000259" key="1">
    <source>
        <dbReference type="Pfam" id="PF00646"/>
    </source>
</evidence>
<dbReference type="Proteomes" id="UP000002899">
    <property type="component" value="Chromosome II"/>
</dbReference>
<dbReference type="InterPro" id="IPR001810">
    <property type="entry name" value="F-box_dom"/>
</dbReference>
<sequence length="302" mass="34478">MAIILDKFINRSALEEMKNVTTILKYLDFVQRCKLRLLSRHWDRAIDLAATWHTVDLRWVNGNSKYLSLVKKHHNSVKSLKLSLDCTNSEGYNVIEFDYNGILLTYRNLKHLEVSTLKNDIVVSFVNPSVRYYIDVIPPNAPLLSSLILDTNVTVKQLFQLKIYKLDFLVLTRIISTNVDDISLLSEFIASLHGLQVFHFSFISSLDSINTCSVNQLDSVYSTDVNYNSLRRIERIKALTGGDDFSPGDELIQALLDSHASSLICFYAPDLEISYKCYTKALPKFTKLQSWNLPGWTALELA</sequence>
<reference evidence="2 3" key="2">
    <citation type="journal article" date="2013" name="PLoS ONE">
        <title>Whole genome mapping and re-organization of the nuclear and mitochondrial genomes of Babesia microti isolates.</title>
        <authorList>
            <person name="Cornillot E."/>
            <person name="Dassouli A."/>
            <person name="Garg A."/>
            <person name="Pachikara N."/>
            <person name="Randazzo S."/>
            <person name="Depoix D."/>
            <person name="Carcy B."/>
            <person name="Delbecq S."/>
            <person name="Frutos R."/>
            <person name="Silva J.C."/>
            <person name="Sutton R."/>
            <person name="Krause P.J."/>
            <person name="Mamoun C.B."/>
        </authorList>
    </citation>
    <scope>NUCLEOTIDE SEQUENCE [LARGE SCALE GENOMIC DNA]</scope>
    <source>
        <strain evidence="2 3">RI</strain>
    </source>
</reference>
<organism evidence="2 3">
    <name type="scientific">Babesia microti (strain RI)</name>
    <dbReference type="NCBI Taxonomy" id="1133968"/>
    <lineage>
        <taxon>Eukaryota</taxon>
        <taxon>Sar</taxon>
        <taxon>Alveolata</taxon>
        <taxon>Apicomplexa</taxon>
        <taxon>Aconoidasida</taxon>
        <taxon>Piroplasmida</taxon>
        <taxon>Babesiidae</taxon>
        <taxon>Babesia</taxon>
    </lineage>
</organism>
<dbReference type="EMBL" id="FO082872">
    <property type="protein sequence ID" value="CCF73534.1"/>
    <property type="molecule type" value="Genomic_DNA"/>
</dbReference>
<dbReference type="InterPro" id="IPR036047">
    <property type="entry name" value="F-box-like_dom_sf"/>
</dbReference>
<dbReference type="Pfam" id="PF00646">
    <property type="entry name" value="F-box"/>
    <property type="match status" value="1"/>
</dbReference>
<reference evidence="2 3" key="1">
    <citation type="journal article" date="2012" name="Nucleic Acids Res.">
        <title>Sequencing of the smallest Apicomplexan genome from the human pathogen Babesia microti.</title>
        <authorList>
            <person name="Cornillot E."/>
            <person name="Hadj-Kaddour K."/>
            <person name="Dassouli A."/>
            <person name="Noel B."/>
            <person name="Ranwez V."/>
            <person name="Vacherie B."/>
            <person name="Augagneur Y."/>
            <person name="Bres V."/>
            <person name="Duclos A."/>
            <person name="Randazzo S."/>
            <person name="Carcy B."/>
            <person name="Debierre-Grockiego F."/>
            <person name="Delbecq S."/>
            <person name="Moubri-Menage K."/>
            <person name="Shams-Eldin H."/>
            <person name="Usmani-Brown S."/>
            <person name="Bringaud F."/>
            <person name="Wincker P."/>
            <person name="Vivares C.P."/>
            <person name="Schwarz R.T."/>
            <person name="Schetters T.P."/>
            <person name="Krause P.J."/>
            <person name="Gorenflot A."/>
            <person name="Berry V."/>
            <person name="Barbe V."/>
            <person name="Ben Mamoun C."/>
        </authorList>
    </citation>
    <scope>NUCLEOTIDE SEQUENCE [LARGE SCALE GENOMIC DNA]</scope>
    <source>
        <strain evidence="2 3">RI</strain>
    </source>
</reference>
<keyword evidence="3" id="KW-1185">Reference proteome</keyword>
<evidence type="ECO:0000313" key="2">
    <source>
        <dbReference type="EMBL" id="CCF73534.1"/>
    </source>
</evidence>
<reference evidence="2 3" key="3">
    <citation type="journal article" date="2016" name="Sci. Rep.">
        <title>Genome-wide diversity and gene expression profiling of Babesia microti isolates identify polymorphic genes that mediate host-pathogen interactions.</title>
        <authorList>
            <person name="Silva J.C."/>
            <person name="Cornillot E."/>
            <person name="McCracken C."/>
            <person name="Usmani-Brown S."/>
            <person name="Dwivedi A."/>
            <person name="Ifeonu O.O."/>
            <person name="Crabtree J."/>
            <person name="Gotia H.T."/>
            <person name="Virji A.Z."/>
            <person name="Reynes C."/>
            <person name="Colinge J."/>
            <person name="Kumar V."/>
            <person name="Lawres L."/>
            <person name="Pazzi J.E."/>
            <person name="Pablo J.V."/>
            <person name="Hung C."/>
            <person name="Brancato J."/>
            <person name="Kumari P."/>
            <person name="Orvis J."/>
            <person name="Tretina K."/>
            <person name="Chibucos M."/>
            <person name="Ott S."/>
            <person name="Sadzewicz L."/>
            <person name="Sengamalay N."/>
            <person name="Shetty A.C."/>
            <person name="Su Q."/>
            <person name="Tallon L."/>
            <person name="Fraser C.M."/>
            <person name="Frutos R."/>
            <person name="Molina D.M."/>
            <person name="Krause P.J."/>
            <person name="Ben Mamoun C."/>
        </authorList>
    </citation>
    <scope>NUCLEOTIDE SEQUENCE [LARGE SCALE GENOMIC DNA]</scope>
    <source>
        <strain evidence="2 3">RI</strain>
    </source>
</reference>
<accession>I7JA01</accession>
<evidence type="ECO:0000313" key="3">
    <source>
        <dbReference type="Proteomes" id="UP000002899"/>
    </source>
</evidence>
<dbReference type="VEuPathDB" id="PiroplasmaDB:BMR1_02g01885"/>
<dbReference type="SUPFAM" id="SSF81383">
    <property type="entry name" value="F-box domain"/>
    <property type="match status" value="1"/>
</dbReference>
<dbReference type="GeneID" id="24424160"/>